<dbReference type="Proteomes" id="UP000199439">
    <property type="component" value="Unassembled WGS sequence"/>
</dbReference>
<evidence type="ECO:0000313" key="11">
    <source>
        <dbReference type="Proteomes" id="UP000199439"/>
    </source>
</evidence>
<dbReference type="RefSeq" id="WP_092852164.1">
    <property type="nucleotide sequence ID" value="NZ_FOMI01000007.1"/>
</dbReference>
<comment type="similarity">
    <text evidence="5">Belongs to the soluble Thoeris ThsA family.</text>
</comment>
<dbReference type="SUPFAM" id="SSF52467">
    <property type="entry name" value="DHS-like NAD/FAD-binding domain"/>
    <property type="match status" value="1"/>
</dbReference>
<comment type="catalytic activity">
    <reaction evidence="7">
        <text>NAD(+) + H2O = ADP-D-ribose + nicotinamide + H(+)</text>
        <dbReference type="Rhea" id="RHEA:16301"/>
        <dbReference type="ChEBI" id="CHEBI:15377"/>
        <dbReference type="ChEBI" id="CHEBI:15378"/>
        <dbReference type="ChEBI" id="CHEBI:17154"/>
        <dbReference type="ChEBI" id="CHEBI:57540"/>
        <dbReference type="ChEBI" id="CHEBI:57967"/>
        <dbReference type="EC" id="3.2.2.5"/>
    </reaction>
    <physiologicalReaction direction="left-to-right" evidence="7">
        <dbReference type="Rhea" id="RHEA:16302"/>
    </physiologicalReaction>
</comment>
<keyword evidence="1" id="KW-0378">Hydrolase</keyword>
<dbReference type="GO" id="GO:0003953">
    <property type="term" value="F:NAD+ nucleosidase activity"/>
    <property type="evidence" value="ECO:0007669"/>
    <property type="project" value="UniProtKB-EC"/>
</dbReference>
<dbReference type="OrthoDB" id="1688888at2"/>
<dbReference type="AlphaFoldDB" id="A0A1I1QQD9"/>
<accession>A0A1I1QQD9</accession>
<evidence type="ECO:0000256" key="3">
    <source>
        <dbReference type="ARBA" id="ARBA00023118"/>
    </source>
</evidence>
<dbReference type="STRING" id="870482.SAMN04487987_10746"/>
<evidence type="ECO:0000256" key="8">
    <source>
        <dbReference type="PROSITE-ProRule" id="PRU00236"/>
    </source>
</evidence>
<keyword evidence="2" id="KW-0520">NAD</keyword>
<evidence type="ECO:0000256" key="1">
    <source>
        <dbReference type="ARBA" id="ARBA00022801"/>
    </source>
</evidence>
<evidence type="ECO:0000256" key="4">
    <source>
        <dbReference type="ARBA" id="ARBA00034327"/>
    </source>
</evidence>
<dbReference type="EMBL" id="FOMI01000007">
    <property type="protein sequence ID" value="SFD24269.1"/>
    <property type="molecule type" value="Genomic_DNA"/>
</dbReference>
<dbReference type="InterPro" id="IPR041486">
    <property type="entry name" value="ThsA_STALD"/>
</dbReference>
<keyword evidence="3" id="KW-0051">Antiviral defense</keyword>
<reference evidence="11" key="1">
    <citation type="submission" date="2016-10" db="EMBL/GenBank/DDBJ databases">
        <authorList>
            <person name="Varghese N."/>
            <person name="Submissions S."/>
        </authorList>
    </citation>
    <scope>NUCLEOTIDE SEQUENCE [LARGE SCALE GENOMIC DNA]</scope>
    <source>
        <strain evidence="11">DSM 25730</strain>
    </source>
</reference>
<organism evidence="10 11">
    <name type="scientific">Algibacter pectinivorans</name>
    <dbReference type="NCBI Taxonomy" id="870482"/>
    <lineage>
        <taxon>Bacteria</taxon>
        <taxon>Pseudomonadati</taxon>
        <taxon>Bacteroidota</taxon>
        <taxon>Flavobacteriia</taxon>
        <taxon>Flavobacteriales</taxon>
        <taxon>Flavobacteriaceae</taxon>
        <taxon>Algibacter</taxon>
    </lineage>
</organism>
<evidence type="ECO:0000256" key="2">
    <source>
        <dbReference type="ARBA" id="ARBA00023027"/>
    </source>
</evidence>
<proteinExistence type="inferred from homology"/>
<dbReference type="Pfam" id="PF18185">
    <property type="entry name" value="STALD"/>
    <property type="match status" value="1"/>
</dbReference>
<dbReference type="InterPro" id="IPR026590">
    <property type="entry name" value="Ssirtuin_cat_dom"/>
</dbReference>
<comment type="caution">
    <text evidence="8">Lacks conserved residue(s) required for the propagation of feature annotation.</text>
</comment>
<dbReference type="Pfam" id="PF13289">
    <property type="entry name" value="SIR2_2"/>
    <property type="match status" value="1"/>
</dbReference>
<sequence length="496" mass="56687">MHKNNAKNTSGKDKVKKQFSPEIEVFINDYVKKLNEGVASIFAGAGLSIPAGYVNWPELMSEIAQDLGLDINQEKDLVSIAQYHVNENQNRSKLNQKILDEFTEDTDETENHRVISRLPVSSIWTTNYDKLIEKSYLKENKVVDVKYMNNQLLTTKPKRDLVVYKMHGDVNHPDEAILTKEQYEQYYQTHEPFLNALSGELITKTFLFIGFSFTDPNLDYVLSRLNFRFSKNKRTHYCFVKRHELGDSLNSDQAALDYNNRRQSLTINDLKRYGIKTLLVDSYSDITGILEEIEARYKKRTIFISGSAETYEPHNKHDAIGFVHNLSKAVIENNYKIVNGFGWGIGSSVINGALETIQSKPNKYSESQLILKPFPQFETGSKNLKELWSDYRQKMISQCGISIFVFGNKLVDEEIVEASGMMDEFEIAHQNGCMCIPIGLTGSASKSIYDVISKAPKEYYDNPDVVMPILKELADEKTTFARAVKILKELLKTLKK</sequence>
<evidence type="ECO:0000256" key="5">
    <source>
        <dbReference type="ARBA" id="ARBA00035014"/>
    </source>
</evidence>
<gene>
    <name evidence="10" type="ORF">SAMN04487987_10746</name>
</gene>
<name>A0A1I1QQD9_9FLAO</name>
<evidence type="ECO:0000313" key="10">
    <source>
        <dbReference type="EMBL" id="SFD24269.1"/>
    </source>
</evidence>
<protein>
    <recommendedName>
        <fullName evidence="6">NAD(+) hydrolase ThsA</fullName>
        <ecNumber evidence="4">3.2.2.5</ecNumber>
    </recommendedName>
</protein>
<keyword evidence="11" id="KW-1185">Reference proteome</keyword>
<dbReference type="PROSITE" id="PS50305">
    <property type="entry name" value="SIRTUIN"/>
    <property type="match status" value="1"/>
</dbReference>
<dbReference type="InterPro" id="IPR029035">
    <property type="entry name" value="DHS-like_NAD/FAD-binding_dom"/>
</dbReference>
<dbReference type="EC" id="3.2.2.5" evidence="4"/>
<dbReference type="GO" id="GO:0051607">
    <property type="term" value="P:defense response to virus"/>
    <property type="evidence" value="ECO:0007669"/>
    <property type="project" value="UniProtKB-KW"/>
</dbReference>
<dbReference type="CDD" id="cd01406">
    <property type="entry name" value="SIR2-like"/>
    <property type="match status" value="1"/>
</dbReference>
<evidence type="ECO:0000259" key="9">
    <source>
        <dbReference type="PROSITE" id="PS50305"/>
    </source>
</evidence>
<feature type="domain" description="Deacetylase sirtuin-type" evidence="9">
    <location>
        <begin position="20"/>
        <end position="300"/>
    </location>
</feature>
<evidence type="ECO:0000256" key="6">
    <source>
        <dbReference type="ARBA" id="ARBA00035033"/>
    </source>
</evidence>
<evidence type="ECO:0000256" key="7">
    <source>
        <dbReference type="ARBA" id="ARBA00047575"/>
    </source>
</evidence>